<dbReference type="InterPro" id="IPR032675">
    <property type="entry name" value="LRR_dom_sf"/>
</dbReference>
<dbReference type="Gene3D" id="3.80.10.10">
    <property type="entry name" value="Ribonuclease Inhibitor"/>
    <property type="match status" value="1"/>
</dbReference>
<dbReference type="PANTHER" id="PTHR34709:SF52">
    <property type="entry name" value="OS07G0548100 PROTEIN"/>
    <property type="match status" value="1"/>
</dbReference>
<dbReference type="InterPro" id="IPR055312">
    <property type="entry name" value="FBL15-like"/>
</dbReference>
<comment type="caution">
    <text evidence="3">The sequence shown here is derived from an EMBL/GenBank/DDBJ whole genome shotgun (WGS) entry which is preliminary data.</text>
</comment>
<evidence type="ECO:0000313" key="3">
    <source>
        <dbReference type="EMBL" id="CAD6220891.1"/>
    </source>
</evidence>
<protein>
    <recommendedName>
        <fullName evidence="2">FBD domain-containing protein</fullName>
    </recommendedName>
</protein>
<sequence length="470" mass="52603">MKTTEPGLSGGGHLAAKPTDDDEAGMDRLSALPNGVLLHILADLGDAATAGRTSVLSSRWRRLWALLPELRFVPLSPETGLIASALAAHEAELRHLDVTTQDAAPEPVAAWLRVAARRLSGSLVFTNQTLMGRDDDAYADGEGRSAFDERPRRRGAARDDVDVDDAQGRGAFELPCLDRATSVSLDLGRLGLTVPRAGAFAQLTELSLSRARLPVGGGGPCTLGDAVSSRRCPSLQTLTVSDAWGLDDLTVHSDSLRRMELTRVRDLRRFAVVAPALEHLQVLACFYNHWQRRPNATITARQQKVLKWGDLFYRRSVQLGKMKHLRKVCLDLFFVYAFSPNQGCLELLRCFNNIQKLGLTLVYPPEQTACPPGCICDEQQDWKFEELLLNHLQEVEITELRGSEHEVMFVKHLLIWATELKKMTIFFNSLVTESMARKSYQILRRFSRREICMEFYMDKDTVMVPYVPKD</sequence>
<organism evidence="3 4">
    <name type="scientific">Miscanthus lutarioriparius</name>
    <dbReference type="NCBI Taxonomy" id="422564"/>
    <lineage>
        <taxon>Eukaryota</taxon>
        <taxon>Viridiplantae</taxon>
        <taxon>Streptophyta</taxon>
        <taxon>Embryophyta</taxon>
        <taxon>Tracheophyta</taxon>
        <taxon>Spermatophyta</taxon>
        <taxon>Magnoliopsida</taxon>
        <taxon>Liliopsida</taxon>
        <taxon>Poales</taxon>
        <taxon>Poaceae</taxon>
        <taxon>PACMAD clade</taxon>
        <taxon>Panicoideae</taxon>
        <taxon>Andropogonodae</taxon>
        <taxon>Andropogoneae</taxon>
        <taxon>Saccharinae</taxon>
        <taxon>Miscanthus</taxon>
    </lineage>
</organism>
<dbReference type="PANTHER" id="PTHR34709">
    <property type="entry name" value="OS10G0396666 PROTEIN"/>
    <property type="match status" value="1"/>
</dbReference>
<name>A0A811NET8_9POAL</name>
<proteinExistence type="predicted"/>
<feature type="region of interest" description="Disordered" evidence="1">
    <location>
        <begin position="1"/>
        <end position="27"/>
    </location>
</feature>
<dbReference type="InterPro" id="IPR036047">
    <property type="entry name" value="F-box-like_dom_sf"/>
</dbReference>
<feature type="compositionally biased region" description="Basic and acidic residues" evidence="1">
    <location>
        <begin position="135"/>
        <end position="160"/>
    </location>
</feature>
<dbReference type="AlphaFoldDB" id="A0A811NET8"/>
<gene>
    <name evidence="3" type="ORF">NCGR_LOCUS14309</name>
</gene>
<dbReference type="SUPFAM" id="SSF81383">
    <property type="entry name" value="F-box domain"/>
    <property type="match status" value="1"/>
</dbReference>
<evidence type="ECO:0000256" key="1">
    <source>
        <dbReference type="SAM" id="MobiDB-lite"/>
    </source>
</evidence>
<accession>A0A811NET8</accession>
<dbReference type="InterPro" id="IPR006566">
    <property type="entry name" value="FBD"/>
</dbReference>
<dbReference type="EMBL" id="CAJGYO010000003">
    <property type="protein sequence ID" value="CAD6220891.1"/>
    <property type="molecule type" value="Genomic_DNA"/>
</dbReference>
<feature type="domain" description="FBD" evidence="2">
    <location>
        <begin position="387"/>
        <end position="425"/>
    </location>
</feature>
<dbReference type="SUPFAM" id="SSF52047">
    <property type="entry name" value="RNI-like"/>
    <property type="match status" value="1"/>
</dbReference>
<evidence type="ECO:0000259" key="2">
    <source>
        <dbReference type="Pfam" id="PF08387"/>
    </source>
</evidence>
<dbReference type="Pfam" id="PF08387">
    <property type="entry name" value="FBD"/>
    <property type="match status" value="1"/>
</dbReference>
<feature type="region of interest" description="Disordered" evidence="1">
    <location>
        <begin position="135"/>
        <end position="161"/>
    </location>
</feature>
<dbReference type="OrthoDB" id="589267at2759"/>
<evidence type="ECO:0000313" key="4">
    <source>
        <dbReference type="Proteomes" id="UP000604825"/>
    </source>
</evidence>
<dbReference type="Proteomes" id="UP000604825">
    <property type="component" value="Unassembled WGS sequence"/>
</dbReference>
<keyword evidence="4" id="KW-1185">Reference proteome</keyword>
<reference evidence="3" key="1">
    <citation type="submission" date="2020-10" db="EMBL/GenBank/DDBJ databases">
        <authorList>
            <person name="Han B."/>
            <person name="Lu T."/>
            <person name="Zhao Q."/>
            <person name="Huang X."/>
            <person name="Zhao Y."/>
        </authorList>
    </citation>
    <scope>NUCLEOTIDE SEQUENCE</scope>
</reference>